<evidence type="ECO:0000256" key="2">
    <source>
        <dbReference type="ARBA" id="ARBA00022475"/>
    </source>
</evidence>
<gene>
    <name evidence="9" type="ORF">A3F00_02070</name>
</gene>
<accession>A0A1F5KEV2</accession>
<evidence type="ECO:0000313" key="9">
    <source>
        <dbReference type="EMBL" id="OGE39398.1"/>
    </source>
</evidence>
<feature type="transmembrane region" description="Helical" evidence="8">
    <location>
        <begin position="310"/>
        <end position="330"/>
    </location>
</feature>
<reference evidence="9 10" key="1">
    <citation type="journal article" date="2016" name="Nat. Commun.">
        <title>Thousands of microbial genomes shed light on interconnected biogeochemical processes in an aquifer system.</title>
        <authorList>
            <person name="Anantharaman K."/>
            <person name="Brown C.T."/>
            <person name="Hug L.A."/>
            <person name="Sharon I."/>
            <person name="Castelle C.J."/>
            <person name="Probst A.J."/>
            <person name="Thomas B.C."/>
            <person name="Singh A."/>
            <person name="Wilkins M.J."/>
            <person name="Karaoz U."/>
            <person name="Brodie E.L."/>
            <person name="Williams K.H."/>
            <person name="Hubbard S.S."/>
            <person name="Banfield J.F."/>
        </authorList>
    </citation>
    <scope>NUCLEOTIDE SEQUENCE [LARGE SCALE GENOMIC DNA]</scope>
</reference>
<keyword evidence="5" id="KW-0769">Symport</keyword>
<keyword evidence="7 8" id="KW-0472">Membrane</keyword>
<keyword evidence="2" id="KW-1003">Cell membrane</keyword>
<evidence type="ECO:0000256" key="3">
    <source>
        <dbReference type="ARBA" id="ARBA00022519"/>
    </source>
</evidence>
<dbReference type="GO" id="GO:0015153">
    <property type="term" value="F:rhamnose transmembrane transporter activity"/>
    <property type="evidence" value="ECO:0007669"/>
    <property type="project" value="InterPro"/>
</dbReference>
<dbReference type="GO" id="GO:0016020">
    <property type="term" value="C:membrane"/>
    <property type="evidence" value="ECO:0007669"/>
    <property type="project" value="InterPro"/>
</dbReference>
<evidence type="ECO:0000256" key="5">
    <source>
        <dbReference type="ARBA" id="ARBA00022847"/>
    </source>
</evidence>
<keyword evidence="3" id="KW-0997">Cell inner membrane</keyword>
<evidence type="ECO:0000256" key="4">
    <source>
        <dbReference type="ARBA" id="ARBA00022692"/>
    </source>
</evidence>
<feature type="transmembrane region" description="Helical" evidence="8">
    <location>
        <begin position="208"/>
        <end position="230"/>
    </location>
</feature>
<dbReference type="InterPro" id="IPR004673">
    <property type="entry name" value="L-rhamnose-proton_sym_RhaT"/>
</dbReference>
<evidence type="ECO:0008006" key="11">
    <source>
        <dbReference type="Google" id="ProtNLM"/>
    </source>
</evidence>
<dbReference type="AlphaFoldDB" id="A0A1F5KEV2"/>
<dbReference type="EMBL" id="MFDE01000001">
    <property type="protein sequence ID" value="OGE39398.1"/>
    <property type="molecule type" value="Genomic_DNA"/>
</dbReference>
<feature type="transmembrane region" description="Helical" evidence="8">
    <location>
        <begin position="37"/>
        <end position="57"/>
    </location>
</feature>
<evidence type="ECO:0000256" key="8">
    <source>
        <dbReference type="SAM" id="Phobius"/>
    </source>
</evidence>
<dbReference type="GO" id="GO:0015293">
    <property type="term" value="F:symporter activity"/>
    <property type="evidence" value="ECO:0007669"/>
    <property type="project" value="UniProtKB-KW"/>
</dbReference>
<evidence type="ECO:0000256" key="7">
    <source>
        <dbReference type="ARBA" id="ARBA00023136"/>
    </source>
</evidence>
<comment type="caution">
    <text evidence="9">The sequence shown here is derived from an EMBL/GenBank/DDBJ whole genome shotgun (WGS) entry which is preliminary data.</text>
</comment>
<name>A0A1F5KEV2_9BACT</name>
<sequence>MDQMQIAFFLIILGAILQGTFGIFIKDTKPLKWENFWAIFSVVAYLLGPLIFALFQIQNLSFILNSIPRDIVYLPLIFGMIWGIGAILFGICVVKIGVSLTYSIILGIVTLTGAILPIFINKISLNLESGTYLSVGLVIVTTGIILSGYAGVLRDRFLKIGNRASLSGIMLAVISGIFSSFLNLGFVTGKDINAFAIASGVSDTNSSALVWLIVIFGGFIVNFTYALYLLSKNKSFYVYKKINIKVLLPVLTSGVFWFTSFALFGIGSTKMGTLGPSVGWAILLSLSIVVSNTLGIKFGEWKSTKKALRIQLVALGLIILGVILVSYSALTSS</sequence>
<feature type="transmembrane region" description="Helical" evidence="8">
    <location>
        <begin position="242"/>
        <end position="266"/>
    </location>
</feature>
<feature type="transmembrane region" description="Helical" evidence="8">
    <location>
        <begin position="6"/>
        <end position="25"/>
    </location>
</feature>
<feature type="transmembrane region" description="Helical" evidence="8">
    <location>
        <begin position="100"/>
        <end position="120"/>
    </location>
</feature>
<evidence type="ECO:0000256" key="6">
    <source>
        <dbReference type="ARBA" id="ARBA00022989"/>
    </source>
</evidence>
<evidence type="ECO:0000256" key="1">
    <source>
        <dbReference type="ARBA" id="ARBA00022448"/>
    </source>
</evidence>
<feature type="transmembrane region" description="Helical" evidence="8">
    <location>
        <begin position="164"/>
        <end position="188"/>
    </location>
</feature>
<keyword evidence="6 8" id="KW-1133">Transmembrane helix</keyword>
<keyword evidence="4 8" id="KW-0812">Transmembrane</keyword>
<feature type="transmembrane region" description="Helical" evidence="8">
    <location>
        <begin position="278"/>
        <end position="298"/>
    </location>
</feature>
<feature type="transmembrane region" description="Helical" evidence="8">
    <location>
        <begin position="132"/>
        <end position="152"/>
    </location>
</feature>
<protein>
    <recommendedName>
        <fullName evidence="11">Sugar:proton symporter</fullName>
    </recommendedName>
</protein>
<organism evidence="9 10">
    <name type="scientific">Candidatus Daviesbacteria bacterium RIFCSPHIGHO2_12_FULL_37_11</name>
    <dbReference type="NCBI Taxonomy" id="1797777"/>
    <lineage>
        <taxon>Bacteria</taxon>
        <taxon>Candidatus Daviesiibacteriota</taxon>
    </lineage>
</organism>
<proteinExistence type="predicted"/>
<dbReference type="Proteomes" id="UP000176527">
    <property type="component" value="Unassembled WGS sequence"/>
</dbReference>
<keyword evidence="1" id="KW-0813">Transport</keyword>
<evidence type="ECO:0000313" key="10">
    <source>
        <dbReference type="Proteomes" id="UP000176527"/>
    </source>
</evidence>
<dbReference type="Pfam" id="PF06379">
    <property type="entry name" value="RhaT"/>
    <property type="match status" value="1"/>
</dbReference>
<feature type="transmembrane region" description="Helical" evidence="8">
    <location>
        <begin position="72"/>
        <end position="93"/>
    </location>
</feature>